<comment type="caution">
    <text evidence="2">The sequence shown here is derived from an EMBL/GenBank/DDBJ whole genome shotgun (WGS) entry which is preliminary data.</text>
</comment>
<evidence type="ECO:0000259" key="1">
    <source>
        <dbReference type="Pfam" id="PF13966"/>
    </source>
</evidence>
<sequence length="153" mass="18216">MWCRIVEARYRVGGDLANRFPRVSPRVSRIWRDILIATAQVSQGPNCIWSINLSRELSWEEEVEFPDMLLELSLVEFNDPLPDKALWSPQPRMGFSVRSCYKWVRRDHPPLQATAMKWRKIWGPKIPLKVKAFVWLMFQERILTKTYRAKWSL</sequence>
<dbReference type="InterPro" id="IPR026960">
    <property type="entry name" value="RVT-Znf"/>
</dbReference>
<accession>A0AAV9FBT7</accession>
<feature type="domain" description="Reverse transcriptase zinc-binding" evidence="1">
    <location>
        <begin position="95"/>
        <end position="152"/>
    </location>
</feature>
<keyword evidence="3" id="KW-1185">Reference proteome</keyword>
<dbReference type="AlphaFoldDB" id="A0AAV9FBT7"/>
<reference evidence="2" key="1">
    <citation type="journal article" date="2023" name="Nat. Commun.">
        <title>Diploid and tetraploid genomes of Acorus and the evolution of monocots.</title>
        <authorList>
            <person name="Ma L."/>
            <person name="Liu K.W."/>
            <person name="Li Z."/>
            <person name="Hsiao Y.Y."/>
            <person name="Qi Y."/>
            <person name="Fu T."/>
            <person name="Tang G.D."/>
            <person name="Zhang D."/>
            <person name="Sun W.H."/>
            <person name="Liu D.K."/>
            <person name="Li Y."/>
            <person name="Chen G.Z."/>
            <person name="Liu X.D."/>
            <person name="Liao X.Y."/>
            <person name="Jiang Y.T."/>
            <person name="Yu X."/>
            <person name="Hao Y."/>
            <person name="Huang J."/>
            <person name="Zhao X.W."/>
            <person name="Ke S."/>
            <person name="Chen Y.Y."/>
            <person name="Wu W.L."/>
            <person name="Hsu J.L."/>
            <person name="Lin Y.F."/>
            <person name="Huang M.D."/>
            <person name="Li C.Y."/>
            <person name="Huang L."/>
            <person name="Wang Z.W."/>
            <person name="Zhao X."/>
            <person name="Zhong W.Y."/>
            <person name="Peng D.H."/>
            <person name="Ahmad S."/>
            <person name="Lan S."/>
            <person name="Zhang J.S."/>
            <person name="Tsai W.C."/>
            <person name="Van de Peer Y."/>
            <person name="Liu Z.J."/>
        </authorList>
    </citation>
    <scope>NUCLEOTIDE SEQUENCE</scope>
    <source>
        <strain evidence="2">CP</strain>
    </source>
</reference>
<organism evidence="2 3">
    <name type="scientific">Acorus calamus</name>
    <name type="common">Sweet flag</name>
    <dbReference type="NCBI Taxonomy" id="4465"/>
    <lineage>
        <taxon>Eukaryota</taxon>
        <taxon>Viridiplantae</taxon>
        <taxon>Streptophyta</taxon>
        <taxon>Embryophyta</taxon>
        <taxon>Tracheophyta</taxon>
        <taxon>Spermatophyta</taxon>
        <taxon>Magnoliopsida</taxon>
        <taxon>Liliopsida</taxon>
        <taxon>Acoraceae</taxon>
        <taxon>Acorus</taxon>
    </lineage>
</organism>
<dbReference type="Pfam" id="PF13966">
    <property type="entry name" value="zf-RVT"/>
    <property type="match status" value="1"/>
</dbReference>
<evidence type="ECO:0000313" key="2">
    <source>
        <dbReference type="EMBL" id="KAK1323480.1"/>
    </source>
</evidence>
<name>A0AAV9FBT7_ACOCL</name>
<protein>
    <recommendedName>
        <fullName evidence="1">Reverse transcriptase zinc-binding domain-containing protein</fullName>
    </recommendedName>
</protein>
<evidence type="ECO:0000313" key="3">
    <source>
        <dbReference type="Proteomes" id="UP001180020"/>
    </source>
</evidence>
<reference evidence="2" key="2">
    <citation type="submission" date="2023-06" db="EMBL/GenBank/DDBJ databases">
        <authorList>
            <person name="Ma L."/>
            <person name="Liu K.-W."/>
            <person name="Li Z."/>
            <person name="Hsiao Y.-Y."/>
            <person name="Qi Y."/>
            <person name="Fu T."/>
            <person name="Tang G."/>
            <person name="Zhang D."/>
            <person name="Sun W.-H."/>
            <person name="Liu D.-K."/>
            <person name="Li Y."/>
            <person name="Chen G.-Z."/>
            <person name="Liu X.-D."/>
            <person name="Liao X.-Y."/>
            <person name="Jiang Y.-T."/>
            <person name="Yu X."/>
            <person name="Hao Y."/>
            <person name="Huang J."/>
            <person name="Zhao X.-W."/>
            <person name="Ke S."/>
            <person name="Chen Y.-Y."/>
            <person name="Wu W.-L."/>
            <person name="Hsu J.-L."/>
            <person name="Lin Y.-F."/>
            <person name="Huang M.-D."/>
            <person name="Li C.-Y."/>
            <person name="Huang L."/>
            <person name="Wang Z.-W."/>
            <person name="Zhao X."/>
            <person name="Zhong W.-Y."/>
            <person name="Peng D.-H."/>
            <person name="Ahmad S."/>
            <person name="Lan S."/>
            <person name="Zhang J.-S."/>
            <person name="Tsai W.-C."/>
            <person name="Van De Peer Y."/>
            <person name="Liu Z.-J."/>
        </authorList>
    </citation>
    <scope>NUCLEOTIDE SEQUENCE</scope>
    <source>
        <strain evidence="2">CP</strain>
        <tissue evidence="2">Leaves</tissue>
    </source>
</reference>
<proteinExistence type="predicted"/>
<dbReference type="Proteomes" id="UP001180020">
    <property type="component" value="Unassembled WGS sequence"/>
</dbReference>
<gene>
    <name evidence="2" type="ORF">QJS10_CPA02g00901</name>
</gene>
<dbReference type="EMBL" id="JAUJYO010000002">
    <property type="protein sequence ID" value="KAK1323480.1"/>
    <property type="molecule type" value="Genomic_DNA"/>
</dbReference>